<comment type="caution">
    <text evidence="2">The sequence shown here is derived from an EMBL/GenBank/DDBJ whole genome shotgun (WGS) entry which is preliminary data.</text>
</comment>
<proteinExistence type="predicted"/>
<gene>
    <name evidence="2" type="ORF">Hypma_006149</name>
</gene>
<dbReference type="EMBL" id="LUEZ02000040">
    <property type="protein sequence ID" value="RDB25642.1"/>
    <property type="molecule type" value="Genomic_DNA"/>
</dbReference>
<evidence type="ECO:0000256" key="1">
    <source>
        <dbReference type="SAM" id="MobiDB-lite"/>
    </source>
</evidence>
<protein>
    <submittedName>
        <fullName evidence="2">Uncharacterized protein</fullName>
    </submittedName>
</protein>
<sequence length="240" mass="27688">MRVLGRRQPSSTSHLGPRRNRLPSATDTSPREDPIGQVFQVPRPTSLETKKRLDWSSQRMDHNNLFKNSLDVYLVIQDIRCGKAKLNSNEGIEMPRPSFVLTTKQSGGAIQINIEMLSSQATALFRPSNIKVFTFVETLATHNNTKVLRTHFIPYDYRNYDVRVCYGYLRGAGHIHYGDKTTRRVSLRQSLHCKSQHFRWEGVKKTREAVEQYETDNNVSMRRKDQHTTSIYGQEGYDGI</sequence>
<feature type="region of interest" description="Disordered" evidence="1">
    <location>
        <begin position="1"/>
        <end position="37"/>
    </location>
</feature>
<evidence type="ECO:0000313" key="2">
    <source>
        <dbReference type="EMBL" id="RDB25642.1"/>
    </source>
</evidence>
<accession>A0A369JWC0</accession>
<dbReference type="InParanoid" id="A0A369JWC0"/>
<organism evidence="2 3">
    <name type="scientific">Hypsizygus marmoreus</name>
    <name type="common">White beech mushroom</name>
    <name type="synonym">Agaricus marmoreus</name>
    <dbReference type="NCBI Taxonomy" id="39966"/>
    <lineage>
        <taxon>Eukaryota</taxon>
        <taxon>Fungi</taxon>
        <taxon>Dikarya</taxon>
        <taxon>Basidiomycota</taxon>
        <taxon>Agaricomycotina</taxon>
        <taxon>Agaricomycetes</taxon>
        <taxon>Agaricomycetidae</taxon>
        <taxon>Agaricales</taxon>
        <taxon>Tricholomatineae</taxon>
        <taxon>Lyophyllaceae</taxon>
        <taxon>Hypsizygus</taxon>
    </lineage>
</organism>
<dbReference type="AlphaFoldDB" id="A0A369JWC0"/>
<name>A0A369JWC0_HYPMA</name>
<keyword evidence="3" id="KW-1185">Reference proteome</keyword>
<reference evidence="2" key="1">
    <citation type="submission" date="2018-04" db="EMBL/GenBank/DDBJ databases">
        <title>Whole genome sequencing of Hypsizygus marmoreus.</title>
        <authorList>
            <person name="Choi I.-G."/>
            <person name="Min B."/>
            <person name="Kim J.-G."/>
            <person name="Kim S."/>
            <person name="Oh Y.-L."/>
            <person name="Kong W.-S."/>
            <person name="Park H."/>
            <person name="Jeong J."/>
            <person name="Song E.-S."/>
        </authorList>
    </citation>
    <scope>NUCLEOTIDE SEQUENCE [LARGE SCALE GENOMIC DNA]</scope>
    <source>
        <strain evidence="2">51987-8</strain>
    </source>
</reference>
<dbReference type="Proteomes" id="UP000076154">
    <property type="component" value="Unassembled WGS sequence"/>
</dbReference>
<evidence type="ECO:0000313" key="3">
    <source>
        <dbReference type="Proteomes" id="UP000076154"/>
    </source>
</evidence>